<evidence type="ECO:0000313" key="2">
    <source>
        <dbReference type="EMBL" id="TMQ53903.1"/>
    </source>
</evidence>
<evidence type="ECO:0000313" key="5">
    <source>
        <dbReference type="Proteomes" id="UP000319829"/>
    </source>
</evidence>
<organism evidence="2 5">
    <name type="scientific">Eiseniibacteriota bacterium</name>
    <dbReference type="NCBI Taxonomy" id="2212470"/>
    <lineage>
        <taxon>Bacteria</taxon>
        <taxon>Candidatus Eiseniibacteriota</taxon>
    </lineage>
</organism>
<comment type="caution">
    <text evidence="2">The sequence shown here is derived from an EMBL/GenBank/DDBJ whole genome shotgun (WGS) entry which is preliminary data.</text>
</comment>
<evidence type="ECO:0000313" key="4">
    <source>
        <dbReference type="Proteomes" id="UP000317366"/>
    </source>
</evidence>
<evidence type="ECO:0008006" key="6">
    <source>
        <dbReference type="Google" id="ProtNLM"/>
    </source>
</evidence>
<sequence length="249" mass="25546">MRTRYLRGLVFAGAAFLAVRPVTAGTMTGGAGVDYETGPEAQSYRSALLFGSADLASGDFTVAAVRFGDSSVGPGISGFANAGPRITSASRLRVIGLRTIGDRAYRAWRVRAGPELNLTSEVTLGAYYLRAQDNSAGNFDAGGVELSVPIARGVSGQVGSSYGKWDGGATTAQGMMAGTWHAGSRVQFLCEVDVGRNVMTTSSSAPSGGGILGGLPITGGLGNGGSVTESRTENRVTATSQFGVRFLFP</sequence>
<dbReference type="Proteomes" id="UP000319829">
    <property type="component" value="Unassembled WGS sequence"/>
</dbReference>
<accession>A0A538SR87</accession>
<protein>
    <recommendedName>
        <fullName evidence="6">Porin family protein</fullName>
    </recommendedName>
</protein>
<keyword evidence="1" id="KW-0732">Signal</keyword>
<evidence type="ECO:0000256" key="1">
    <source>
        <dbReference type="SAM" id="SignalP"/>
    </source>
</evidence>
<evidence type="ECO:0000313" key="3">
    <source>
        <dbReference type="EMBL" id="TMQ65829.1"/>
    </source>
</evidence>
<proteinExistence type="predicted"/>
<feature type="chain" id="PRO_5039865640" description="Porin family protein" evidence="1">
    <location>
        <begin position="25"/>
        <end position="249"/>
    </location>
</feature>
<name>A0A538SR87_UNCEI</name>
<dbReference type="EMBL" id="VBOU01000079">
    <property type="protein sequence ID" value="TMQ53903.1"/>
    <property type="molecule type" value="Genomic_DNA"/>
</dbReference>
<dbReference type="EMBL" id="VBOX01000014">
    <property type="protein sequence ID" value="TMQ65829.1"/>
    <property type="molecule type" value="Genomic_DNA"/>
</dbReference>
<dbReference type="Proteomes" id="UP000317366">
    <property type="component" value="Unassembled WGS sequence"/>
</dbReference>
<reference evidence="4 5" key="1">
    <citation type="journal article" date="2019" name="Nat. Microbiol.">
        <title>Mediterranean grassland soil C-N compound turnover is dependent on rainfall and depth, and is mediated by genomically divergent microorganisms.</title>
        <authorList>
            <person name="Diamond S."/>
            <person name="Andeer P.F."/>
            <person name="Li Z."/>
            <person name="Crits-Christoph A."/>
            <person name="Burstein D."/>
            <person name="Anantharaman K."/>
            <person name="Lane K.R."/>
            <person name="Thomas B.C."/>
            <person name="Pan C."/>
            <person name="Northen T.R."/>
            <person name="Banfield J.F."/>
        </authorList>
    </citation>
    <scope>NUCLEOTIDE SEQUENCE [LARGE SCALE GENOMIC DNA]</scope>
    <source>
        <strain evidence="2">WS_4</strain>
        <strain evidence="3">WS_7</strain>
    </source>
</reference>
<dbReference type="AlphaFoldDB" id="A0A538SR87"/>
<gene>
    <name evidence="2" type="ORF">E6K74_08235</name>
    <name evidence="3" type="ORF">E6K77_02025</name>
</gene>
<feature type="signal peptide" evidence="1">
    <location>
        <begin position="1"/>
        <end position="24"/>
    </location>
</feature>